<reference evidence="2" key="1">
    <citation type="journal article" date="2022" name="Mol. Ecol. Resour.">
        <title>The genomes of chicory, endive, great burdock and yacon provide insights into Asteraceae palaeo-polyploidization history and plant inulin production.</title>
        <authorList>
            <person name="Fan W."/>
            <person name="Wang S."/>
            <person name="Wang H."/>
            <person name="Wang A."/>
            <person name="Jiang F."/>
            <person name="Liu H."/>
            <person name="Zhao H."/>
            <person name="Xu D."/>
            <person name="Zhang Y."/>
        </authorList>
    </citation>
    <scope>NUCLEOTIDE SEQUENCE [LARGE SCALE GENOMIC DNA]</scope>
    <source>
        <strain evidence="2">cv. Punajuju</strain>
    </source>
</reference>
<evidence type="ECO:0000313" key="1">
    <source>
        <dbReference type="EMBL" id="KAI3749709.1"/>
    </source>
</evidence>
<reference evidence="1 2" key="2">
    <citation type="journal article" date="2022" name="Mol. Ecol. Resour.">
        <title>The genomes of chicory, endive, great burdock and yacon provide insights into Asteraceae paleo-polyploidization history and plant inulin production.</title>
        <authorList>
            <person name="Fan W."/>
            <person name="Wang S."/>
            <person name="Wang H."/>
            <person name="Wang A."/>
            <person name="Jiang F."/>
            <person name="Liu H."/>
            <person name="Zhao H."/>
            <person name="Xu D."/>
            <person name="Zhang Y."/>
        </authorList>
    </citation>
    <scope>NUCLEOTIDE SEQUENCE [LARGE SCALE GENOMIC DNA]</scope>
    <source>
        <strain evidence="2">cv. Punajuju</strain>
        <tissue evidence="1">Leaves</tissue>
    </source>
</reference>
<dbReference type="Proteomes" id="UP001055811">
    <property type="component" value="Linkage Group LG04"/>
</dbReference>
<dbReference type="EMBL" id="CM042012">
    <property type="protein sequence ID" value="KAI3749709.1"/>
    <property type="molecule type" value="Genomic_DNA"/>
</dbReference>
<proteinExistence type="predicted"/>
<sequence length="553" mass="60600">MQDAIMPFPILGGEAQVGTWQWHFGKNVCRTIFQNNGPTDKYVAIAAPSLGRILPNHIYETPLLLVCLFPKQGCAGRFVTQPLLVSGLRFEPSVSMPLFTTLSSILYELNTRKIYACSGKGGRNKTRMATKAIYLSVTNQFLLSTPATTKSLQVRSFTVRCSTGAASTGATTTAPWKVADARLVLEDGSIWKAKSFGASGTQVGEVVFNTSLTGYQEILTDPSYAGQFVLMTNPHIGNTGVNIDDEESIKCFLAGLVIRSLSISTSNWRCTESLSDYLSKRNIMGIYDVDTRAITRRLREDGSLIGVLSTEKSKTDDQLLEMARTWDIVGVDLISSVSCKKPYEWVGKTDMEWDFNSNKRHGETFHVVAYDFGIKHNILRRLASYGCKITVVPSTWPASETLKMKPDGVLFSNGPGDPSAVPYAVETVKGIIGKVPVFGICMGHQLLGQALGGKTFKMKFGHHGGNHPVRNLKNGSVEISAQNHNYAVDPESLPNGVEVTHVNLNDGSCAGLAFPQQKLMSLQYHPEASPGPHDSDLVFDDFMELMRREKQAV</sequence>
<organism evidence="1 2">
    <name type="scientific">Cichorium intybus</name>
    <name type="common">Chicory</name>
    <dbReference type="NCBI Taxonomy" id="13427"/>
    <lineage>
        <taxon>Eukaryota</taxon>
        <taxon>Viridiplantae</taxon>
        <taxon>Streptophyta</taxon>
        <taxon>Embryophyta</taxon>
        <taxon>Tracheophyta</taxon>
        <taxon>Spermatophyta</taxon>
        <taxon>Magnoliopsida</taxon>
        <taxon>eudicotyledons</taxon>
        <taxon>Gunneridae</taxon>
        <taxon>Pentapetalae</taxon>
        <taxon>asterids</taxon>
        <taxon>campanulids</taxon>
        <taxon>Asterales</taxon>
        <taxon>Asteraceae</taxon>
        <taxon>Cichorioideae</taxon>
        <taxon>Cichorieae</taxon>
        <taxon>Cichoriinae</taxon>
        <taxon>Cichorium</taxon>
    </lineage>
</organism>
<keyword evidence="2" id="KW-1185">Reference proteome</keyword>
<comment type="caution">
    <text evidence="1">The sequence shown here is derived from an EMBL/GenBank/DDBJ whole genome shotgun (WGS) entry which is preliminary data.</text>
</comment>
<protein>
    <submittedName>
        <fullName evidence="1">Uncharacterized protein</fullName>
    </submittedName>
</protein>
<accession>A0ACB9DSM0</accession>
<name>A0ACB9DSM0_CICIN</name>
<evidence type="ECO:0000313" key="2">
    <source>
        <dbReference type="Proteomes" id="UP001055811"/>
    </source>
</evidence>
<gene>
    <name evidence="1" type="ORF">L2E82_20325</name>
</gene>